<evidence type="ECO:0000256" key="2">
    <source>
        <dbReference type="SAM" id="Phobius"/>
    </source>
</evidence>
<accession>A0AAE1E6V5</accession>
<feature type="transmembrane region" description="Helical" evidence="2">
    <location>
        <begin position="115"/>
        <end position="142"/>
    </location>
</feature>
<organism evidence="3 4">
    <name type="scientific">Elysia crispata</name>
    <name type="common">lettuce slug</name>
    <dbReference type="NCBI Taxonomy" id="231223"/>
    <lineage>
        <taxon>Eukaryota</taxon>
        <taxon>Metazoa</taxon>
        <taxon>Spiralia</taxon>
        <taxon>Lophotrochozoa</taxon>
        <taxon>Mollusca</taxon>
        <taxon>Gastropoda</taxon>
        <taxon>Heterobranchia</taxon>
        <taxon>Euthyneura</taxon>
        <taxon>Panpulmonata</taxon>
        <taxon>Sacoglossa</taxon>
        <taxon>Placobranchoidea</taxon>
        <taxon>Plakobranchidae</taxon>
        <taxon>Elysia</taxon>
    </lineage>
</organism>
<reference evidence="3" key="1">
    <citation type="journal article" date="2023" name="G3 (Bethesda)">
        <title>A reference genome for the long-term kleptoplast-retaining sea slug Elysia crispata morphotype clarki.</title>
        <authorList>
            <person name="Eastman K.E."/>
            <person name="Pendleton A.L."/>
            <person name="Shaikh M.A."/>
            <person name="Suttiyut T."/>
            <person name="Ogas R."/>
            <person name="Tomko P."/>
            <person name="Gavelis G."/>
            <person name="Widhalm J.R."/>
            <person name="Wisecaver J.H."/>
        </authorList>
    </citation>
    <scope>NUCLEOTIDE SEQUENCE</scope>
    <source>
        <strain evidence="3">ECLA1</strain>
    </source>
</reference>
<dbReference type="EMBL" id="JAWDGP010000872">
    <property type="protein sequence ID" value="KAK3796589.1"/>
    <property type="molecule type" value="Genomic_DNA"/>
</dbReference>
<keyword evidence="2" id="KW-0472">Membrane</keyword>
<evidence type="ECO:0000256" key="1">
    <source>
        <dbReference type="SAM" id="MobiDB-lite"/>
    </source>
</evidence>
<name>A0AAE1E6V5_9GAST</name>
<keyword evidence="4" id="KW-1185">Reference proteome</keyword>
<evidence type="ECO:0000313" key="4">
    <source>
        <dbReference type="Proteomes" id="UP001283361"/>
    </source>
</evidence>
<gene>
    <name evidence="3" type="ORF">RRG08_057838</name>
</gene>
<dbReference type="AlphaFoldDB" id="A0AAE1E6V5"/>
<dbReference type="Proteomes" id="UP001283361">
    <property type="component" value="Unassembled WGS sequence"/>
</dbReference>
<keyword evidence="2" id="KW-1133">Transmembrane helix</keyword>
<sequence>MVKSLTESLVSRKEEERHQMNLNENEQLKRQKAETAQQFTECPDRMLHTPVTSLIATQATARLLWSIMLFGLWPLPSPLQLPSMYEEEKVLRLCYQLSSVTGSLRSTALFGYKGFLLISGIFLAYEIQRVLCVVTAPISLIFSNQENATLYLVSLTIVLCGFLTMGFTIVLEIKEILQHPQRDGKKSD</sequence>
<feature type="transmembrane region" description="Helical" evidence="2">
    <location>
        <begin position="148"/>
        <end position="171"/>
    </location>
</feature>
<comment type="caution">
    <text evidence="3">The sequence shown here is derived from an EMBL/GenBank/DDBJ whole genome shotgun (WGS) entry which is preliminary data.</text>
</comment>
<evidence type="ECO:0000313" key="3">
    <source>
        <dbReference type="EMBL" id="KAK3796589.1"/>
    </source>
</evidence>
<proteinExistence type="predicted"/>
<keyword evidence="2" id="KW-0812">Transmembrane</keyword>
<feature type="compositionally biased region" description="Basic and acidic residues" evidence="1">
    <location>
        <begin position="10"/>
        <end position="19"/>
    </location>
</feature>
<protein>
    <submittedName>
        <fullName evidence="3">Uncharacterized protein</fullName>
    </submittedName>
</protein>
<feature type="region of interest" description="Disordered" evidence="1">
    <location>
        <begin position="1"/>
        <end position="30"/>
    </location>
</feature>